<comment type="similarity">
    <text evidence="1">Belongs to the metallo-dependent hydrolases superfamily.</text>
</comment>
<accession>F4L4I2</accession>
<dbReference type="InterPro" id="IPR032466">
    <property type="entry name" value="Metal_Hydrolase"/>
</dbReference>
<dbReference type="STRING" id="760192.Halhy_4137"/>
<dbReference type="InterPro" id="IPR006680">
    <property type="entry name" value="Amidohydro-rel"/>
</dbReference>
<dbReference type="OrthoDB" id="5450317at2"/>
<dbReference type="AlphaFoldDB" id="F4L4I2"/>
<evidence type="ECO:0000313" key="4">
    <source>
        <dbReference type="Proteomes" id="UP000008461"/>
    </source>
</evidence>
<gene>
    <name evidence="3" type="ordered locus">Halhy_4137</name>
</gene>
<organism evidence="3 4">
    <name type="scientific">Haliscomenobacter hydrossis (strain ATCC 27775 / DSM 1100 / LMG 10767 / O)</name>
    <dbReference type="NCBI Taxonomy" id="760192"/>
    <lineage>
        <taxon>Bacteria</taxon>
        <taxon>Pseudomonadati</taxon>
        <taxon>Bacteroidota</taxon>
        <taxon>Saprospiria</taxon>
        <taxon>Saprospirales</taxon>
        <taxon>Haliscomenobacteraceae</taxon>
        <taxon>Haliscomenobacter</taxon>
    </lineage>
</organism>
<protein>
    <submittedName>
        <fullName evidence="3">Amidohydrolase 2</fullName>
    </submittedName>
</protein>
<dbReference type="HOGENOM" id="CLU_044590_3_0_10"/>
<proteinExistence type="inferred from homology"/>
<keyword evidence="4" id="KW-1185">Reference proteome</keyword>
<feature type="domain" description="Amidohydrolase-related" evidence="2">
    <location>
        <begin position="3"/>
        <end position="275"/>
    </location>
</feature>
<dbReference type="RefSeq" id="WP_013766521.1">
    <property type="nucleotide sequence ID" value="NC_015510.1"/>
</dbReference>
<name>F4L4I2_HALH1</name>
<dbReference type="Proteomes" id="UP000008461">
    <property type="component" value="Chromosome"/>
</dbReference>
<sequence length="275" mass="31956">MRIDAHQHFWNYRPDTHAWINDDMHLIQRNFLPQDLQPELERHQLDGSILVQVDQNEEENLFFIELAQQNPFIKGTVGWVDLRADNIEERLAFYKSYPVLKGFRHIVQAETDPYFLQNPAFRRGIAALGKAGYTYDILIYPHQLPAAIELVQAFPDQTFVLDHLAKPYIKQGELDQWASFIEHLAEMPNVHCKVSGMVTEANWKNWEFRNFRPFLDKVTEAFGTKRLLYGSDWPVCLVAASYANVIGICEAYFDSFSAEEKKDVMGRNAVRVYGL</sequence>
<dbReference type="EMBL" id="CP002691">
    <property type="protein sequence ID" value="AEE51983.1"/>
    <property type="molecule type" value="Genomic_DNA"/>
</dbReference>
<dbReference type="Gene3D" id="3.20.20.140">
    <property type="entry name" value="Metal-dependent hydrolases"/>
    <property type="match status" value="1"/>
</dbReference>
<dbReference type="GO" id="GO:0016787">
    <property type="term" value="F:hydrolase activity"/>
    <property type="evidence" value="ECO:0007669"/>
    <property type="project" value="InterPro"/>
</dbReference>
<evidence type="ECO:0000313" key="3">
    <source>
        <dbReference type="EMBL" id="AEE51983.1"/>
    </source>
</evidence>
<evidence type="ECO:0000259" key="2">
    <source>
        <dbReference type="Pfam" id="PF04909"/>
    </source>
</evidence>
<dbReference type="Pfam" id="PF04909">
    <property type="entry name" value="Amidohydro_2"/>
    <property type="match status" value="1"/>
</dbReference>
<reference key="2">
    <citation type="submission" date="2011-04" db="EMBL/GenBank/DDBJ databases">
        <title>Complete sequence of chromosome of Haliscomenobacter hydrossis DSM 1100.</title>
        <authorList>
            <consortium name="US DOE Joint Genome Institute (JGI-PGF)"/>
            <person name="Lucas S."/>
            <person name="Han J."/>
            <person name="Lapidus A."/>
            <person name="Bruce D."/>
            <person name="Goodwin L."/>
            <person name="Pitluck S."/>
            <person name="Peters L."/>
            <person name="Kyrpides N."/>
            <person name="Mavromatis K."/>
            <person name="Ivanova N."/>
            <person name="Ovchinnikova G."/>
            <person name="Pagani I."/>
            <person name="Daligault H."/>
            <person name="Detter J.C."/>
            <person name="Han C."/>
            <person name="Land M."/>
            <person name="Hauser L."/>
            <person name="Markowitz V."/>
            <person name="Cheng J.-F."/>
            <person name="Hugenholtz P."/>
            <person name="Woyke T."/>
            <person name="Wu D."/>
            <person name="Verbarg S."/>
            <person name="Frueling A."/>
            <person name="Brambilla E."/>
            <person name="Klenk H.-P."/>
            <person name="Eisen J.A."/>
        </authorList>
    </citation>
    <scope>NUCLEOTIDE SEQUENCE</scope>
    <source>
        <strain>DSM 1100</strain>
    </source>
</reference>
<dbReference type="PANTHER" id="PTHR43569">
    <property type="entry name" value="AMIDOHYDROLASE"/>
    <property type="match status" value="1"/>
</dbReference>
<dbReference type="PANTHER" id="PTHR43569:SF2">
    <property type="entry name" value="AMIDOHYDROLASE-RELATED DOMAIN-CONTAINING PROTEIN"/>
    <property type="match status" value="1"/>
</dbReference>
<dbReference type="SUPFAM" id="SSF51556">
    <property type="entry name" value="Metallo-dependent hydrolases"/>
    <property type="match status" value="1"/>
</dbReference>
<reference evidence="3 4" key="1">
    <citation type="journal article" date="2011" name="Stand. Genomic Sci.">
        <title>Complete genome sequence of Haliscomenobacter hydrossis type strain (O).</title>
        <authorList>
            <consortium name="US DOE Joint Genome Institute (JGI-PGF)"/>
            <person name="Daligault H."/>
            <person name="Lapidus A."/>
            <person name="Zeytun A."/>
            <person name="Nolan M."/>
            <person name="Lucas S."/>
            <person name="Del Rio T.G."/>
            <person name="Tice H."/>
            <person name="Cheng J.F."/>
            <person name="Tapia R."/>
            <person name="Han C."/>
            <person name="Goodwin L."/>
            <person name="Pitluck S."/>
            <person name="Liolios K."/>
            <person name="Pagani I."/>
            <person name="Ivanova N."/>
            <person name="Huntemann M."/>
            <person name="Mavromatis K."/>
            <person name="Mikhailova N."/>
            <person name="Pati A."/>
            <person name="Chen A."/>
            <person name="Palaniappan K."/>
            <person name="Land M."/>
            <person name="Hauser L."/>
            <person name="Brambilla E.M."/>
            <person name="Rohde M."/>
            <person name="Verbarg S."/>
            <person name="Goker M."/>
            <person name="Bristow J."/>
            <person name="Eisen J.A."/>
            <person name="Markowitz V."/>
            <person name="Hugenholtz P."/>
            <person name="Kyrpides N.C."/>
            <person name="Klenk H.P."/>
            <person name="Woyke T."/>
        </authorList>
    </citation>
    <scope>NUCLEOTIDE SEQUENCE [LARGE SCALE GENOMIC DNA]</scope>
    <source>
        <strain evidence="4">ATCC 27775 / DSM 1100 / LMG 10767 / O</strain>
    </source>
</reference>
<evidence type="ECO:0000256" key="1">
    <source>
        <dbReference type="ARBA" id="ARBA00038310"/>
    </source>
</evidence>
<dbReference type="KEGG" id="hhy:Halhy_4137"/>
<dbReference type="InterPro" id="IPR052350">
    <property type="entry name" value="Metallo-dep_Lactonases"/>
</dbReference>
<dbReference type="eggNOG" id="COG3618">
    <property type="taxonomic scope" value="Bacteria"/>
</dbReference>